<organism evidence="1 2">
    <name type="scientific">Chrysosporum bergii ANA360D</name>
    <dbReference type="NCBI Taxonomy" id="617107"/>
    <lineage>
        <taxon>Bacteria</taxon>
        <taxon>Bacillati</taxon>
        <taxon>Cyanobacteriota</taxon>
        <taxon>Cyanophyceae</taxon>
        <taxon>Nostocales</taxon>
        <taxon>Nodulariaceae</taxon>
        <taxon>Chrysosporum</taxon>
    </lineage>
</organism>
<name>A0AA43KBU2_9CYAN</name>
<dbReference type="RefSeq" id="WP_280654916.1">
    <property type="nucleotide sequence ID" value="NZ_JANQDH010000073.1"/>
</dbReference>
<comment type="caution">
    <text evidence="1">The sequence shown here is derived from an EMBL/GenBank/DDBJ whole genome shotgun (WGS) entry which is preliminary data.</text>
</comment>
<sequence length="42" mass="4746">MKTKTTVVLTPRAWQNIKGISASELIEEWGRRLKSPTANPHV</sequence>
<evidence type="ECO:0000313" key="2">
    <source>
        <dbReference type="Proteomes" id="UP001159387"/>
    </source>
</evidence>
<protein>
    <submittedName>
        <fullName evidence="1">Uncharacterized protein</fullName>
    </submittedName>
</protein>
<reference evidence="1 2" key="1">
    <citation type="journal article" date="2023" name="J. Phycol.">
        <title>Chrysosporum ovalisporum is synonymous with the true-branching cyanobacterium Umezakia natans (Nostocales/Aphanizomenonaceae).</title>
        <authorList>
            <person name="McGregor G.B."/>
            <person name="Sendall B.C."/>
            <person name="Niiyama Y."/>
            <person name="Tuji A."/>
            <person name="Willis A."/>
        </authorList>
    </citation>
    <scope>NUCLEOTIDE SEQUENCE [LARGE SCALE GENOMIC DNA]</scope>
    <source>
        <strain evidence="1 2">ANA360D</strain>
    </source>
</reference>
<keyword evidence="2" id="KW-1185">Reference proteome</keyword>
<gene>
    <name evidence="1" type="ORF">NWP17_10815</name>
</gene>
<proteinExistence type="predicted"/>
<evidence type="ECO:0000313" key="1">
    <source>
        <dbReference type="EMBL" id="MDH6060926.1"/>
    </source>
</evidence>
<dbReference type="EMBL" id="JANQDH010000073">
    <property type="protein sequence ID" value="MDH6060926.1"/>
    <property type="molecule type" value="Genomic_DNA"/>
</dbReference>
<dbReference type="AlphaFoldDB" id="A0AA43KBU2"/>
<accession>A0AA43KBU2</accession>
<dbReference type="Proteomes" id="UP001159387">
    <property type="component" value="Unassembled WGS sequence"/>
</dbReference>